<organism evidence="2 3">
    <name type="scientific">Colletotrichum cuscutae</name>
    <dbReference type="NCBI Taxonomy" id="1209917"/>
    <lineage>
        <taxon>Eukaryota</taxon>
        <taxon>Fungi</taxon>
        <taxon>Dikarya</taxon>
        <taxon>Ascomycota</taxon>
        <taxon>Pezizomycotina</taxon>
        <taxon>Sordariomycetes</taxon>
        <taxon>Hypocreomycetidae</taxon>
        <taxon>Glomerellales</taxon>
        <taxon>Glomerellaceae</taxon>
        <taxon>Colletotrichum</taxon>
        <taxon>Colletotrichum acutatum species complex</taxon>
    </lineage>
</organism>
<keyword evidence="3" id="KW-1185">Reference proteome</keyword>
<name>A0AAI9XFI3_9PEZI</name>
<gene>
    <name evidence="2" type="ORF">CCUS01_12371</name>
</gene>
<feature type="region of interest" description="Disordered" evidence="1">
    <location>
        <begin position="1"/>
        <end position="32"/>
    </location>
</feature>
<sequence length="532" mass="61325">MSSAQGNNELPLPPQDGGVSSHSQQRPEWETHQELMKERPIVIECSVFDHRYKHLDTIQLGEVLNRSEEPDDQARWRRALREAVYGYLGPTTEDNDPRLGYSTTMNNAFHTLRIDGRNFYHLVTVLTWVEKKDWVKFPKRIFVEYGSSTVPIPGGTIWQDKTEIVRDLFKKEFFFDSDDFTPNNGKFLEYADENEEITRRRNCILIFLLLQIFPNVEEFALDKRIAAWFYTDKSTIEVFREASKSKPENKRPIKKLSSLSLRGMDDDQQIAWQDVCWLSTIMPSKHLFLEGKFIFSESSLITPGLMGASDITLHKVQLGKTQIRKLIDVENDKISAFRYVGENVDSENSTWHDPVDKVVSNLQVPQSQFLKTLCIGLCEPPQGYNVKSSPVNSLKKLTSLTHLWINSGKTSRWNDGNLRTFTKELPPSLNHLRITGNVQDVESWINFVQKYPYSVFSNPRKSKLGVSKENSDLVQSMSVELIPRLYIIKDHSKPLFKDPFVAQNSGGTEVLEDEMEPDILLWRINDDTEAQL</sequence>
<reference evidence="2" key="1">
    <citation type="submission" date="2016-11" db="EMBL/GenBank/DDBJ databases">
        <title>The genome sequence of Colletotrichum cuscutae.</title>
        <authorList>
            <person name="Baroncelli R."/>
        </authorList>
    </citation>
    <scope>NUCLEOTIDE SEQUENCE</scope>
    <source>
        <strain evidence="2">IMI 304802</strain>
    </source>
</reference>
<proteinExistence type="predicted"/>
<evidence type="ECO:0000313" key="2">
    <source>
        <dbReference type="EMBL" id="KAK1446505.1"/>
    </source>
</evidence>
<dbReference type="Proteomes" id="UP001239213">
    <property type="component" value="Unassembled WGS sequence"/>
</dbReference>
<evidence type="ECO:0000313" key="3">
    <source>
        <dbReference type="Proteomes" id="UP001239213"/>
    </source>
</evidence>
<dbReference type="AlphaFoldDB" id="A0AAI9XFI3"/>
<dbReference type="EMBL" id="MPDP01000319">
    <property type="protein sequence ID" value="KAK1446505.1"/>
    <property type="molecule type" value="Genomic_DNA"/>
</dbReference>
<evidence type="ECO:0000256" key="1">
    <source>
        <dbReference type="SAM" id="MobiDB-lite"/>
    </source>
</evidence>
<accession>A0AAI9XFI3</accession>
<comment type="caution">
    <text evidence="2">The sequence shown here is derived from an EMBL/GenBank/DDBJ whole genome shotgun (WGS) entry which is preliminary data.</text>
</comment>
<protein>
    <submittedName>
        <fullName evidence="2">Uncharacterized protein</fullName>
    </submittedName>
</protein>